<evidence type="ECO:0000256" key="4">
    <source>
        <dbReference type="ARBA" id="ARBA00022801"/>
    </source>
</evidence>
<feature type="signal peptide" evidence="11">
    <location>
        <begin position="1"/>
        <end position="20"/>
    </location>
</feature>
<dbReference type="SUPFAM" id="SSF50494">
    <property type="entry name" value="Trypsin-like serine proteases"/>
    <property type="match status" value="1"/>
</dbReference>
<dbReference type="InterPro" id="IPR009003">
    <property type="entry name" value="Peptidase_S1_PA"/>
</dbReference>
<dbReference type="Pfam" id="PF00089">
    <property type="entry name" value="Trypsin"/>
    <property type="match status" value="1"/>
</dbReference>
<evidence type="ECO:0000256" key="2">
    <source>
        <dbReference type="ARBA" id="ARBA00022670"/>
    </source>
</evidence>
<evidence type="ECO:0000313" key="13">
    <source>
        <dbReference type="EMBL" id="ACQ45456.1"/>
    </source>
</evidence>
<dbReference type="InterPro" id="IPR001254">
    <property type="entry name" value="Trypsin_dom"/>
</dbReference>
<dbReference type="FunFam" id="2.40.10.10:FF:000120">
    <property type="entry name" value="Putative serine protease"/>
    <property type="match status" value="1"/>
</dbReference>
<dbReference type="PRINTS" id="PR00722">
    <property type="entry name" value="CHYMOTRYPSIN"/>
</dbReference>
<reference evidence="13" key="1">
    <citation type="submission" date="2009-04" db="EMBL/GenBank/DDBJ databases">
        <title>Expression of Four Trypsin-like Serine Proteases from the Chinese Shrimp, Fenneropenaeus chinensis, as Regulated by Pathogenic Infection.</title>
        <authorList>
            <person name="Shi X.-Z."/>
            <person name="Ren Q."/>
            <person name="Zhao X.-F."/>
            <person name="Wang J.-X."/>
        </authorList>
    </citation>
    <scope>NUCLEOTIDE SEQUENCE</scope>
</reference>
<evidence type="ECO:0000256" key="11">
    <source>
        <dbReference type="SAM" id="SignalP"/>
    </source>
</evidence>
<protein>
    <recommendedName>
        <fullName evidence="9">limulus clotting factor C</fullName>
        <ecNumber evidence="9">3.4.21.84</ecNumber>
    </recommendedName>
</protein>
<dbReference type="Gene3D" id="2.40.10.10">
    <property type="entry name" value="Trypsin-like serine proteases"/>
    <property type="match status" value="1"/>
</dbReference>
<organism evidence="13">
    <name type="scientific">Penaeus chinensis</name>
    <name type="common">Fleshy prawn</name>
    <name type="synonym">Fenneropenaeus chinensis</name>
    <dbReference type="NCBI Taxonomy" id="139456"/>
    <lineage>
        <taxon>Eukaryota</taxon>
        <taxon>Metazoa</taxon>
        <taxon>Ecdysozoa</taxon>
        <taxon>Arthropoda</taxon>
        <taxon>Crustacea</taxon>
        <taxon>Multicrustacea</taxon>
        <taxon>Malacostraca</taxon>
        <taxon>Eumalacostraca</taxon>
        <taxon>Eucarida</taxon>
        <taxon>Decapoda</taxon>
        <taxon>Dendrobranchiata</taxon>
        <taxon>Penaeoidea</taxon>
        <taxon>Penaeidae</taxon>
        <taxon>Penaeus</taxon>
    </lineage>
</organism>
<feature type="domain" description="Peptidase S1" evidence="12">
    <location>
        <begin position="32"/>
        <end position="267"/>
    </location>
</feature>
<dbReference type="InterPro" id="IPR018114">
    <property type="entry name" value="TRYPSIN_HIS"/>
</dbReference>
<keyword evidence="7" id="KW-1015">Disulfide bond</keyword>
<evidence type="ECO:0000256" key="1">
    <source>
        <dbReference type="ARBA" id="ARBA00022659"/>
    </source>
</evidence>
<dbReference type="PANTHER" id="PTHR24252:SF7">
    <property type="entry name" value="HYALIN"/>
    <property type="match status" value="1"/>
</dbReference>
<dbReference type="AlphaFoldDB" id="C3W4P7"/>
<keyword evidence="4 10" id="KW-0378">Hydrolase</keyword>
<evidence type="ECO:0000256" key="3">
    <source>
        <dbReference type="ARBA" id="ARBA00022729"/>
    </source>
</evidence>
<keyword evidence="5" id="KW-0353">Hemolymph clotting</keyword>
<dbReference type="InterPro" id="IPR043504">
    <property type="entry name" value="Peptidase_S1_PA_chymotrypsin"/>
</dbReference>
<proteinExistence type="evidence at transcript level"/>
<dbReference type="GO" id="GO:0006508">
    <property type="term" value="P:proteolysis"/>
    <property type="evidence" value="ECO:0007669"/>
    <property type="project" value="UniProtKB-KW"/>
</dbReference>
<dbReference type="GO" id="GO:0004252">
    <property type="term" value="F:serine-type endopeptidase activity"/>
    <property type="evidence" value="ECO:0007669"/>
    <property type="project" value="InterPro"/>
</dbReference>
<evidence type="ECO:0000256" key="10">
    <source>
        <dbReference type="RuleBase" id="RU363034"/>
    </source>
</evidence>
<evidence type="ECO:0000256" key="9">
    <source>
        <dbReference type="ARBA" id="ARBA00066707"/>
    </source>
</evidence>
<feature type="chain" id="PRO_5002932698" description="limulus clotting factor C" evidence="11">
    <location>
        <begin position="21"/>
        <end position="267"/>
    </location>
</feature>
<dbReference type="OrthoDB" id="8440449at2759"/>
<keyword evidence="1" id="KW-0768">Sushi</keyword>
<comment type="catalytic activity">
    <reaction evidence="8">
        <text>Selective cleavage of 103-Arg-|-Ser-104 and 124-Ile-|-Ile-125 bonds in Limulus clotting factor B to form activated factor B. Cleavage of -Pro-Arg-|-Xaa- bonds in synthetic substrates.</text>
        <dbReference type="EC" id="3.4.21.84"/>
    </reaction>
</comment>
<dbReference type="PROSITE" id="PS50240">
    <property type="entry name" value="TRYPSIN_DOM"/>
    <property type="match status" value="1"/>
</dbReference>
<keyword evidence="3 11" id="KW-0732">Signal</keyword>
<accession>C3W4P7</accession>
<keyword evidence="2 10" id="KW-0645">Protease</keyword>
<dbReference type="EC" id="3.4.21.84" evidence="9"/>
<dbReference type="EMBL" id="FJ904938">
    <property type="protein sequence ID" value="ACQ45456.1"/>
    <property type="molecule type" value="mRNA"/>
</dbReference>
<dbReference type="PANTHER" id="PTHR24252">
    <property type="entry name" value="ACROSIN-RELATED"/>
    <property type="match status" value="1"/>
</dbReference>
<evidence type="ECO:0000256" key="6">
    <source>
        <dbReference type="ARBA" id="ARBA00022825"/>
    </source>
</evidence>
<dbReference type="GO" id="GO:0042381">
    <property type="term" value="P:hemolymph coagulation"/>
    <property type="evidence" value="ECO:0007669"/>
    <property type="project" value="UniProtKB-KW"/>
</dbReference>
<dbReference type="CDD" id="cd00190">
    <property type="entry name" value="Tryp_SPc"/>
    <property type="match status" value="1"/>
</dbReference>
<keyword evidence="6 10" id="KW-0720">Serine protease</keyword>
<dbReference type="MEROPS" id="S01.969"/>
<dbReference type="PROSITE" id="PS00134">
    <property type="entry name" value="TRYPSIN_HIS"/>
    <property type="match status" value="1"/>
</dbReference>
<evidence type="ECO:0000256" key="5">
    <source>
        <dbReference type="ARBA" id="ARBA00022820"/>
    </source>
</evidence>
<evidence type="ECO:0000259" key="12">
    <source>
        <dbReference type="PROSITE" id="PS50240"/>
    </source>
</evidence>
<dbReference type="PROSITE" id="PS00135">
    <property type="entry name" value="TRYPSIN_SER"/>
    <property type="match status" value="1"/>
</dbReference>
<dbReference type="InterPro" id="IPR033116">
    <property type="entry name" value="TRYPSIN_SER"/>
</dbReference>
<dbReference type="InterPro" id="IPR001314">
    <property type="entry name" value="Peptidase_S1A"/>
</dbReference>
<dbReference type="SMART" id="SM00020">
    <property type="entry name" value="Tryp_SPc"/>
    <property type="match status" value="1"/>
</dbReference>
<evidence type="ECO:0000256" key="8">
    <source>
        <dbReference type="ARBA" id="ARBA00052079"/>
    </source>
</evidence>
<sequence>MAIFAFLTVTASLLSLVVNGQPTAHANYTGRIVGGEEAKPGEFPFQVFLSITKFGTQFLCGGALLDESRVLTAAHCLDGVASPEDIMAVAGEHNIVEEEGPEQERAVVKITPHESYQGDSKLGADLAVLQVAPPFTLGERVTVAPLPDAGYDPPAGSTCTILGWGTTAESGSVSPVLLKATLEVENRDVCKEIISNSRPTAVIDSSVICAGGDGVHDTCQGDSGGPLFCGGVVAGVVSWGLGCAHLGFPGVYTNVAHWLGWINEHRL</sequence>
<evidence type="ECO:0000256" key="7">
    <source>
        <dbReference type="ARBA" id="ARBA00023157"/>
    </source>
</evidence>
<name>C3W4P7_PENCE</name>